<dbReference type="RefSeq" id="WP_067757937.1">
    <property type="nucleotide sequence ID" value="NZ_LT907988.1"/>
</dbReference>
<dbReference type="GO" id="GO:0004114">
    <property type="term" value="F:3',5'-cyclic-nucleotide phosphodiesterase activity"/>
    <property type="evidence" value="ECO:0007669"/>
    <property type="project" value="UniProtKB-EC"/>
</dbReference>
<organism evidence="6 8">
    <name type="scientific">Orrella dioscoreae</name>
    <dbReference type="NCBI Taxonomy" id="1851544"/>
    <lineage>
        <taxon>Bacteria</taxon>
        <taxon>Pseudomonadati</taxon>
        <taxon>Pseudomonadota</taxon>
        <taxon>Betaproteobacteria</taxon>
        <taxon>Burkholderiales</taxon>
        <taxon>Alcaligenaceae</taxon>
        <taxon>Orrella</taxon>
    </lineage>
</organism>
<gene>
    <name evidence="6" type="ORF">ODI_03150</name>
    <name evidence="7" type="ORF">ODI_R4383</name>
</gene>
<dbReference type="EMBL" id="LT907988">
    <property type="protein sequence ID" value="SOE52662.1"/>
    <property type="molecule type" value="Genomic_DNA"/>
</dbReference>
<dbReference type="Proteomes" id="UP000078558">
    <property type="component" value="Chromosome I"/>
</dbReference>
<dbReference type="PANTHER" id="PTHR42988:SF2">
    <property type="entry name" value="CYCLIC NUCLEOTIDE PHOSPHODIESTERASE CBUA0032-RELATED"/>
    <property type="match status" value="1"/>
</dbReference>
<dbReference type="InterPro" id="IPR004843">
    <property type="entry name" value="Calcineurin-like_PHP"/>
</dbReference>
<dbReference type="AlphaFoldDB" id="A0A1C3K6D3"/>
<dbReference type="PANTHER" id="PTHR42988">
    <property type="entry name" value="PHOSPHOHYDROLASE"/>
    <property type="match status" value="1"/>
</dbReference>
<dbReference type="InterPro" id="IPR050884">
    <property type="entry name" value="CNP_phosphodiesterase-III"/>
</dbReference>
<dbReference type="KEGG" id="odi:ODI_R4383"/>
<keyword evidence="2 6" id="KW-0378">Hydrolase</keyword>
<dbReference type="GO" id="GO:0046872">
    <property type="term" value="F:metal ion binding"/>
    <property type="evidence" value="ECO:0007669"/>
    <property type="project" value="UniProtKB-KW"/>
</dbReference>
<reference evidence="6 8" key="1">
    <citation type="submission" date="2016-06" db="EMBL/GenBank/DDBJ databases">
        <authorList>
            <person name="Kjaerup R.B."/>
            <person name="Dalgaard T.S."/>
            <person name="Juul-Madsen H.R."/>
        </authorList>
    </citation>
    <scope>NUCLEOTIDE SEQUENCE [LARGE SCALE GENOMIC DNA]</scope>
    <source>
        <strain evidence="6">Orrdi1</strain>
    </source>
</reference>
<keyword evidence="8" id="KW-1185">Reference proteome</keyword>
<dbReference type="CDD" id="cd07402">
    <property type="entry name" value="MPP_GpdQ"/>
    <property type="match status" value="1"/>
</dbReference>
<evidence type="ECO:0000313" key="7">
    <source>
        <dbReference type="EMBL" id="SOE52662.1"/>
    </source>
</evidence>
<proteinExistence type="inferred from homology"/>
<dbReference type="InterPro" id="IPR026575">
    <property type="entry name" value="GpdQ/CpdA-like"/>
</dbReference>
<protein>
    <submittedName>
        <fullName evidence="6">3',5'-cyclic-nucleotide phosphodiesterase</fullName>
        <ecNumber evidence="6">3.1.4.17</ecNumber>
    </submittedName>
</protein>
<evidence type="ECO:0000256" key="4">
    <source>
        <dbReference type="ARBA" id="ARBA00025742"/>
    </source>
</evidence>
<keyword evidence="1" id="KW-0479">Metal-binding</keyword>
<evidence type="ECO:0000256" key="3">
    <source>
        <dbReference type="ARBA" id="ARBA00023004"/>
    </source>
</evidence>
<comment type="similarity">
    <text evidence="4">Belongs to the cyclic nucleotide phosphodiesterase class-III family.</text>
</comment>
<dbReference type="OrthoDB" id="9784378at2"/>
<evidence type="ECO:0000313" key="8">
    <source>
        <dbReference type="Proteomes" id="UP000078558"/>
    </source>
</evidence>
<dbReference type="Pfam" id="PF00149">
    <property type="entry name" value="Metallophos"/>
    <property type="match status" value="1"/>
</dbReference>
<dbReference type="EC" id="3.1.4.17" evidence="6"/>
<dbReference type="STRING" id="1851544.ODI_03150"/>
<evidence type="ECO:0000256" key="1">
    <source>
        <dbReference type="ARBA" id="ARBA00022723"/>
    </source>
</evidence>
<dbReference type="InterPro" id="IPR029052">
    <property type="entry name" value="Metallo-depent_PP-like"/>
</dbReference>
<feature type="domain" description="Calcineurin-like phosphoesterase" evidence="5">
    <location>
        <begin position="1"/>
        <end position="195"/>
    </location>
</feature>
<sequence length="272" mass="30484">MKFIHLTDTHLVADGGELYGTNPKQRLRQAIAHLLARQPDAEAVVVTGDLTHHGHAQAYAHLRECLSALTLPVYPILGNHDSRVVFKEYFPGVAQDEHGFIQYSVDFGSHLALFLDTNEPGVHWGVYCETRAAWLRARLAETDRPVLLFMHHPFFPIGIPSMDFLSLRDPAPLLAAIAGHEARIRHVFFGHIHRPICGQYRGMGYSTLRGTNHQVALDLHGSAQCIIGSHEQPQYAVVQVDAEQLLIHVEDYLDCDRQFLLHEMRDGAAGLK</sequence>
<name>A0A1C3K6D3_9BURK</name>
<keyword evidence="3" id="KW-0408">Iron</keyword>
<dbReference type="Gene3D" id="3.60.21.10">
    <property type="match status" value="1"/>
</dbReference>
<evidence type="ECO:0000313" key="6">
    <source>
        <dbReference type="EMBL" id="SBT27043.1"/>
    </source>
</evidence>
<dbReference type="SUPFAM" id="SSF56300">
    <property type="entry name" value="Metallo-dependent phosphatases"/>
    <property type="match status" value="1"/>
</dbReference>
<evidence type="ECO:0000259" key="5">
    <source>
        <dbReference type="Pfam" id="PF00149"/>
    </source>
</evidence>
<reference evidence="7 8" key="2">
    <citation type="submission" date="2017-08" db="EMBL/GenBank/DDBJ databases">
        <authorList>
            <person name="de Groot N.N."/>
        </authorList>
    </citation>
    <scope>NUCLEOTIDE SEQUENCE [LARGE SCALE GENOMIC DNA]</scope>
    <source>
        <strain evidence="7">Orrdi1</strain>
    </source>
</reference>
<dbReference type="EMBL" id="FLRC01000052">
    <property type="protein sequence ID" value="SBT27043.1"/>
    <property type="molecule type" value="Genomic_DNA"/>
</dbReference>
<accession>A0A1C3K6D3</accession>
<evidence type="ECO:0000256" key="2">
    <source>
        <dbReference type="ARBA" id="ARBA00022801"/>
    </source>
</evidence>